<evidence type="ECO:0000313" key="2">
    <source>
        <dbReference type="Proteomes" id="UP000199073"/>
    </source>
</evidence>
<dbReference type="Proteomes" id="UP000199073">
    <property type="component" value="Unassembled WGS sequence"/>
</dbReference>
<keyword evidence="1" id="KW-0030">Aminoacyl-tRNA synthetase</keyword>
<proteinExistence type="predicted"/>
<organism evidence="1 2">
    <name type="scientific">Desulforhopalus singaporensis</name>
    <dbReference type="NCBI Taxonomy" id="91360"/>
    <lineage>
        <taxon>Bacteria</taxon>
        <taxon>Pseudomonadati</taxon>
        <taxon>Thermodesulfobacteriota</taxon>
        <taxon>Desulfobulbia</taxon>
        <taxon>Desulfobulbales</taxon>
        <taxon>Desulfocapsaceae</taxon>
        <taxon>Desulforhopalus</taxon>
    </lineage>
</organism>
<dbReference type="NCBIfam" id="TIGR03912">
    <property type="entry name" value="PylS_Nterm"/>
    <property type="match status" value="1"/>
</dbReference>
<keyword evidence="1" id="KW-0436">Ligase</keyword>
<dbReference type="AlphaFoldDB" id="A0A1H0KDI6"/>
<name>A0A1H0KDI6_9BACT</name>
<dbReference type="RefSeq" id="WP_092219682.1">
    <property type="nucleotide sequence ID" value="NZ_FNJI01000003.1"/>
</dbReference>
<evidence type="ECO:0000313" key="1">
    <source>
        <dbReference type="EMBL" id="SDO53782.1"/>
    </source>
</evidence>
<sequence length="126" mass="15012">MQQARELENKKNKSAKARFYRKRVKIFNVINKIKLWPSRSGRLHGVRSIEVVGEMGKITTHCNKEFLVRDSRNSRAGRWLRNKWYFKACPDCRIPDWKIEKYGSTRFRRHQGSLLMDSAPESEEKD</sequence>
<dbReference type="OrthoDB" id="5419998at2"/>
<dbReference type="InterPro" id="IPR023878">
    <property type="entry name" value="Pyrrolysyl-tRNA_ligase_N"/>
</dbReference>
<keyword evidence="2" id="KW-1185">Reference proteome</keyword>
<dbReference type="EMBL" id="FNJI01000003">
    <property type="protein sequence ID" value="SDO53782.1"/>
    <property type="molecule type" value="Genomic_DNA"/>
</dbReference>
<protein>
    <submittedName>
        <fullName evidence="1">Pyrrolysyl-tRNA synthetase, N-terminal region</fullName>
    </submittedName>
</protein>
<dbReference type="STRING" id="91360.SAMN05660330_00454"/>
<accession>A0A1H0KDI6</accession>
<dbReference type="GO" id="GO:0004812">
    <property type="term" value="F:aminoacyl-tRNA ligase activity"/>
    <property type="evidence" value="ECO:0007669"/>
    <property type="project" value="UniProtKB-KW"/>
</dbReference>
<reference evidence="1 2" key="1">
    <citation type="submission" date="2016-10" db="EMBL/GenBank/DDBJ databases">
        <authorList>
            <person name="de Groot N.N."/>
        </authorList>
    </citation>
    <scope>NUCLEOTIDE SEQUENCE [LARGE SCALE GENOMIC DNA]</scope>
    <source>
        <strain evidence="1 2">DSM 12130</strain>
    </source>
</reference>
<gene>
    <name evidence="1" type="ORF">SAMN05660330_00454</name>
</gene>